<dbReference type="InterPro" id="IPR001810">
    <property type="entry name" value="F-box_dom"/>
</dbReference>
<keyword evidence="1" id="KW-0732">Signal</keyword>
<reference evidence="3" key="1">
    <citation type="submission" date="2020-07" db="EMBL/GenBank/DDBJ databases">
        <title>Genome sequence and genetic diversity analysis of an under-domesticated orphan crop, white fonio (Digitaria exilis).</title>
        <authorList>
            <person name="Bennetzen J.L."/>
            <person name="Chen S."/>
            <person name="Ma X."/>
            <person name="Wang X."/>
            <person name="Yssel A.E.J."/>
            <person name="Chaluvadi S.R."/>
            <person name="Johnson M."/>
            <person name="Gangashetty P."/>
            <person name="Hamidou F."/>
            <person name="Sanogo M.D."/>
            <person name="Zwaenepoel A."/>
            <person name="Wallace J."/>
            <person name="Van De Peer Y."/>
            <person name="Van Deynze A."/>
        </authorList>
    </citation>
    <scope>NUCLEOTIDE SEQUENCE</scope>
    <source>
        <tissue evidence="3">Leaves</tissue>
    </source>
</reference>
<feature type="signal peptide" evidence="1">
    <location>
        <begin position="1"/>
        <end position="28"/>
    </location>
</feature>
<dbReference type="PANTHER" id="PTHR33207">
    <property type="entry name" value="F-BOX DOMAIN CONTAINING PROTEIN-RELATED"/>
    <property type="match status" value="1"/>
</dbReference>
<dbReference type="Proteomes" id="UP000636709">
    <property type="component" value="Unassembled WGS sequence"/>
</dbReference>
<organism evidence="3 4">
    <name type="scientific">Digitaria exilis</name>
    <dbReference type="NCBI Taxonomy" id="1010633"/>
    <lineage>
        <taxon>Eukaryota</taxon>
        <taxon>Viridiplantae</taxon>
        <taxon>Streptophyta</taxon>
        <taxon>Embryophyta</taxon>
        <taxon>Tracheophyta</taxon>
        <taxon>Spermatophyta</taxon>
        <taxon>Magnoliopsida</taxon>
        <taxon>Liliopsida</taxon>
        <taxon>Poales</taxon>
        <taxon>Poaceae</taxon>
        <taxon>PACMAD clade</taxon>
        <taxon>Panicoideae</taxon>
        <taxon>Panicodae</taxon>
        <taxon>Paniceae</taxon>
        <taxon>Anthephorinae</taxon>
        <taxon>Digitaria</taxon>
    </lineage>
</organism>
<dbReference type="InterPro" id="IPR036047">
    <property type="entry name" value="F-box-like_dom_sf"/>
</dbReference>
<dbReference type="EMBL" id="JACEFO010002902">
    <property type="protein sequence ID" value="KAF8646313.1"/>
    <property type="molecule type" value="Genomic_DNA"/>
</dbReference>
<protein>
    <recommendedName>
        <fullName evidence="2">F-box domain-containing protein</fullName>
    </recommendedName>
</protein>
<comment type="caution">
    <text evidence="3">The sequence shown here is derived from an EMBL/GenBank/DDBJ whole genome shotgun (WGS) entry which is preliminary data.</text>
</comment>
<accession>A0A835DU99</accession>
<evidence type="ECO:0000313" key="3">
    <source>
        <dbReference type="EMBL" id="KAF8646313.1"/>
    </source>
</evidence>
<feature type="chain" id="PRO_5032791624" description="F-box domain-containing protein" evidence="1">
    <location>
        <begin position="29"/>
        <end position="447"/>
    </location>
</feature>
<feature type="domain" description="F-box" evidence="2">
    <location>
        <begin position="7"/>
        <end position="43"/>
    </location>
</feature>
<gene>
    <name evidence="3" type="ORF">HU200_065888</name>
</gene>
<proteinExistence type="predicted"/>
<dbReference type="OrthoDB" id="615024at2759"/>
<evidence type="ECO:0000313" key="4">
    <source>
        <dbReference type="Proteomes" id="UP000636709"/>
    </source>
</evidence>
<evidence type="ECO:0000256" key="1">
    <source>
        <dbReference type="SAM" id="SignalP"/>
    </source>
</evidence>
<dbReference type="SUPFAM" id="SSF81383">
    <property type="entry name" value="F-box domain"/>
    <property type="match status" value="1"/>
</dbReference>
<keyword evidence="4" id="KW-1185">Reference proteome</keyword>
<dbReference type="Gene3D" id="1.20.1280.50">
    <property type="match status" value="1"/>
</dbReference>
<sequence length="447" mass="49602">MGDIHGIPGDVLELIFLLLAWPAHLIHAASTCKRWHNIIADPRFLSLFTSLNARPLIAGSYYNGRYLQVSSEHTRPAFVAVSPSPPVIDGRRFSLDFLWSDNVVDSRSWKIVDSRGSLLLWATERYDHYSPKWRMDMVVCEPLSRHYKVIPPMVTCSIFCRSRSGPFLLDGNLPGGINLSNFRVICVAYERHRYCGSMFTPHKLGGSWGRYTMDGQMKMRHFMGRTRGSLYWHAGGRAVTAMDRSTAELSCSELPENMEHYWDKAGMELKVTTGRDGEPRILAMAAGGVLRVLALPRSGGDQWELERTIQLSAVAAGLPGYLPSYFSGREESEEVWINVTDAAMVTVSVSTSTFRDFNLESWAFRLDLETLHAELVDIDDGVSDVAFPCELPWPPSATAGHAMDTAHGRPGRGCGLPWLLVVVHDLATFGQGVAAAIHGLGELTTFA</sequence>
<dbReference type="AlphaFoldDB" id="A0A835DU99"/>
<name>A0A835DU99_9POAL</name>
<dbReference type="Pfam" id="PF12937">
    <property type="entry name" value="F-box-like"/>
    <property type="match status" value="1"/>
</dbReference>
<evidence type="ECO:0000259" key="2">
    <source>
        <dbReference type="Pfam" id="PF12937"/>
    </source>
</evidence>